<accession>A0A6A4Z6U2</accession>
<dbReference type="EMBL" id="VJMH01003477">
    <property type="protein sequence ID" value="KAF0705840.1"/>
    <property type="molecule type" value="Genomic_DNA"/>
</dbReference>
<feature type="chain" id="PRO_5025391297" evidence="1">
    <location>
        <begin position="21"/>
        <end position="442"/>
    </location>
</feature>
<sequence>LAPMRLVLLVIALVASLSMAGNYRPWAMLYSNASFSGDVTTLEPHTTLSNLRPNTSFGSFKRLPPWNLTFVLVLYSNHDRLYLLDTNEYLPPLAVDSLGVVSATGTDAAITLFGNTNFHGPMRQYLKPAQVLEANASIASIWILEQDLVVAIYSEPNFGGNRTFVVGDCTDLARFKWVVKSFQVMTRHEMYRLVRNEFDLTSVIMWFEAGYPSRYADPVATFDILEVGQENSALHLGLRFCKLDIPRGLAVVSYLRINFKRPSLVYKSSQSVYSMWSFRVMTANQATPFERNVASAVRLYTLESNDELDVLVGERLDSIDFLTSSFGSRFAFMVVPPGFQVVGYADYNLRGYRIMFHPGVHASIEVLPPKFTNLSFHLGQLNSFQVVNSTDDLAEPGNPNDQLLPVQCFPYPGNTIADGCLSPMDWAFWHMLAIGTLVHLDC</sequence>
<feature type="signal peptide" evidence="1">
    <location>
        <begin position="1"/>
        <end position="20"/>
    </location>
</feature>
<keyword evidence="1" id="KW-0732">Signal</keyword>
<reference evidence="2" key="1">
    <citation type="submission" date="2019-06" db="EMBL/GenBank/DDBJ databases">
        <title>Genomics analysis of Aphanomyces spp. identifies a new class of oomycete effector associated with host adaptation.</title>
        <authorList>
            <person name="Gaulin E."/>
        </authorList>
    </citation>
    <scope>NUCLEOTIDE SEQUENCE</scope>
    <source>
        <strain evidence="2">CBS 578.67</strain>
    </source>
</reference>
<protein>
    <submittedName>
        <fullName evidence="2">Uncharacterized protein</fullName>
    </submittedName>
</protein>
<name>A0A6A4Z6U2_9STRA</name>
<feature type="non-terminal residue" evidence="2">
    <location>
        <position position="1"/>
    </location>
</feature>
<dbReference type="AlphaFoldDB" id="A0A6A4Z6U2"/>
<organism evidence="2">
    <name type="scientific">Aphanomyces stellatus</name>
    <dbReference type="NCBI Taxonomy" id="120398"/>
    <lineage>
        <taxon>Eukaryota</taxon>
        <taxon>Sar</taxon>
        <taxon>Stramenopiles</taxon>
        <taxon>Oomycota</taxon>
        <taxon>Saprolegniomycetes</taxon>
        <taxon>Saprolegniales</taxon>
        <taxon>Verrucalvaceae</taxon>
        <taxon>Aphanomyces</taxon>
    </lineage>
</organism>
<comment type="caution">
    <text evidence="2">The sequence shown here is derived from an EMBL/GenBank/DDBJ whole genome shotgun (WGS) entry which is preliminary data.</text>
</comment>
<evidence type="ECO:0000256" key="1">
    <source>
        <dbReference type="SAM" id="SignalP"/>
    </source>
</evidence>
<dbReference type="SUPFAM" id="SSF49695">
    <property type="entry name" value="gamma-Crystallin-like"/>
    <property type="match status" value="1"/>
</dbReference>
<evidence type="ECO:0000313" key="2">
    <source>
        <dbReference type="EMBL" id="KAF0705840.1"/>
    </source>
</evidence>
<gene>
    <name evidence="2" type="ORF">As57867_006886</name>
</gene>
<proteinExistence type="predicted"/>
<dbReference type="Gene3D" id="2.60.20.10">
    <property type="entry name" value="Crystallins"/>
    <property type="match status" value="1"/>
</dbReference>
<dbReference type="InterPro" id="IPR011024">
    <property type="entry name" value="G_crystallin-like"/>
</dbReference>